<dbReference type="Proteomes" id="UP000244722">
    <property type="component" value="Unassembled WGS sequence"/>
</dbReference>
<name>A0A2T7A653_TUBBO</name>
<proteinExistence type="predicted"/>
<evidence type="ECO:0000313" key="1">
    <source>
        <dbReference type="EMBL" id="PUU83216.1"/>
    </source>
</evidence>
<protein>
    <submittedName>
        <fullName evidence="1">Uncharacterized protein</fullName>
    </submittedName>
</protein>
<gene>
    <name evidence="1" type="ORF">B9Z19DRAFT_1073274</name>
</gene>
<sequence length="75" mass="8801">MLHLEKIRPEELEEKVRKEEGIDLKGCVLKEMIQWDCRVVGEEIKCFAVERLFRRCANGRTIEVTGLERIGEEGR</sequence>
<dbReference type="InterPro" id="IPR024645">
    <property type="entry name" value="Mitochondr_Som1"/>
</dbReference>
<dbReference type="GO" id="GO:0042720">
    <property type="term" value="C:mitochondrial inner membrane peptidase complex"/>
    <property type="evidence" value="ECO:0007669"/>
    <property type="project" value="InterPro"/>
</dbReference>
<evidence type="ECO:0000313" key="2">
    <source>
        <dbReference type="Proteomes" id="UP000244722"/>
    </source>
</evidence>
<keyword evidence="2" id="KW-1185">Reference proteome</keyword>
<reference evidence="1 2" key="1">
    <citation type="submission" date="2017-04" db="EMBL/GenBank/DDBJ databases">
        <title>Draft genome sequence of Tuber borchii Vittad., a whitish edible truffle.</title>
        <authorList>
            <consortium name="DOE Joint Genome Institute"/>
            <person name="Murat C."/>
            <person name="Kuo A."/>
            <person name="Barry K.W."/>
            <person name="Clum A."/>
            <person name="Dockter R.B."/>
            <person name="Fauchery L."/>
            <person name="Iotti M."/>
            <person name="Kohler A."/>
            <person name="Labutti K."/>
            <person name="Lindquist E.A."/>
            <person name="Lipzen A."/>
            <person name="Ohm R.A."/>
            <person name="Wang M."/>
            <person name="Grigoriev I.V."/>
            <person name="Zambonelli A."/>
            <person name="Martin F.M."/>
        </authorList>
    </citation>
    <scope>NUCLEOTIDE SEQUENCE [LARGE SCALE GENOMIC DNA]</scope>
    <source>
        <strain evidence="1 2">Tbo3840</strain>
    </source>
</reference>
<accession>A0A2T7A653</accession>
<dbReference type="AlphaFoldDB" id="A0A2T7A653"/>
<dbReference type="OrthoDB" id="3983163at2759"/>
<organism evidence="1 2">
    <name type="scientific">Tuber borchii</name>
    <name type="common">White truffle</name>
    <dbReference type="NCBI Taxonomy" id="42251"/>
    <lineage>
        <taxon>Eukaryota</taxon>
        <taxon>Fungi</taxon>
        <taxon>Dikarya</taxon>
        <taxon>Ascomycota</taxon>
        <taxon>Pezizomycotina</taxon>
        <taxon>Pezizomycetes</taxon>
        <taxon>Pezizales</taxon>
        <taxon>Tuberaceae</taxon>
        <taxon>Tuber</taxon>
    </lineage>
</organism>
<dbReference type="EMBL" id="NESQ01000016">
    <property type="protein sequence ID" value="PUU83216.1"/>
    <property type="molecule type" value="Genomic_DNA"/>
</dbReference>
<dbReference type="Pfam" id="PF11093">
    <property type="entry name" value="Mitochondr_Som1"/>
    <property type="match status" value="1"/>
</dbReference>
<comment type="caution">
    <text evidence="1">The sequence shown here is derived from an EMBL/GenBank/DDBJ whole genome shotgun (WGS) entry which is preliminary data.</text>
</comment>